<gene>
    <name evidence="1" type="ORF">SAMN04487947_2392</name>
</gene>
<proteinExistence type="predicted"/>
<reference evidence="2" key="1">
    <citation type="submission" date="2016-10" db="EMBL/GenBank/DDBJ databases">
        <authorList>
            <person name="Varghese N."/>
            <person name="Submissions S."/>
        </authorList>
    </citation>
    <scope>NUCLEOTIDE SEQUENCE [LARGE SCALE GENOMIC DNA]</scope>
    <source>
        <strain evidence="2">CGMCC 1.7736</strain>
    </source>
</reference>
<dbReference type="EMBL" id="FOYT01000002">
    <property type="protein sequence ID" value="SFR57199.1"/>
    <property type="molecule type" value="Genomic_DNA"/>
</dbReference>
<dbReference type="AlphaFoldDB" id="A0A1I6HRW9"/>
<accession>A0A1I6HRW9</accession>
<sequence length="239" mass="28369">MCLTLMGQFMSGATLVFEFDSPADEEQFIRDYLTEAWNRFETNEYWETGWFWRYRQFAEYESGPDGGLVRLVFDGDADELVEQEADRWDKHSGLASWRLLRYEDEEYESLFDQQTDTRGELGGEWEYRMKPLLSRFALAYYREFENTLPPVGEKSDENPLGLGFWSAFHNLMVQCGYNWYDETEVCQRAMKNRLKSIASYRGAEAAREEYQRLLDDWQAHHQELERWLNDNPTGQASEP</sequence>
<keyword evidence="2" id="KW-1185">Reference proteome</keyword>
<organism evidence="1 2">
    <name type="scientific">Halogeometricum rufum</name>
    <dbReference type="NCBI Taxonomy" id="553469"/>
    <lineage>
        <taxon>Archaea</taxon>
        <taxon>Methanobacteriati</taxon>
        <taxon>Methanobacteriota</taxon>
        <taxon>Stenosarchaea group</taxon>
        <taxon>Halobacteria</taxon>
        <taxon>Halobacteriales</taxon>
        <taxon>Haloferacaceae</taxon>
        <taxon>Halogeometricum</taxon>
    </lineage>
</organism>
<name>A0A1I6HRW9_9EURY</name>
<evidence type="ECO:0000313" key="1">
    <source>
        <dbReference type="EMBL" id="SFR57199.1"/>
    </source>
</evidence>
<dbReference type="Proteomes" id="UP000198531">
    <property type="component" value="Unassembled WGS sequence"/>
</dbReference>
<protein>
    <submittedName>
        <fullName evidence="1">Uncharacterized protein</fullName>
    </submittedName>
</protein>
<evidence type="ECO:0000313" key="2">
    <source>
        <dbReference type="Proteomes" id="UP000198531"/>
    </source>
</evidence>